<keyword evidence="3" id="KW-0326">Glycosidase</keyword>
<dbReference type="OrthoDB" id="3236218at2"/>
<dbReference type="SMART" id="SM00642">
    <property type="entry name" value="Aamy"/>
    <property type="match status" value="1"/>
</dbReference>
<proteinExistence type="inferred from homology"/>
<dbReference type="KEGG" id="mei:Msip34_0643"/>
<dbReference type="eggNOG" id="COG1523">
    <property type="taxonomic scope" value="Bacteria"/>
</dbReference>
<feature type="domain" description="Glycosyl hydrolase family 13 catalytic" evidence="4">
    <location>
        <begin position="186"/>
        <end position="567"/>
    </location>
</feature>
<dbReference type="Gene3D" id="2.60.40.10">
    <property type="entry name" value="Immunoglobulins"/>
    <property type="match status" value="1"/>
</dbReference>
<evidence type="ECO:0000313" key="5">
    <source>
        <dbReference type="EMBL" id="ACT49891.1"/>
    </source>
</evidence>
<dbReference type="InterPro" id="IPR013780">
    <property type="entry name" value="Glyco_hydro_b"/>
</dbReference>
<dbReference type="RefSeq" id="WP_015829505.1">
    <property type="nucleotide sequence ID" value="NC_012969.1"/>
</dbReference>
<dbReference type="Pfam" id="PF02922">
    <property type="entry name" value="CBM_48"/>
    <property type="match status" value="1"/>
</dbReference>
<dbReference type="InterPro" id="IPR044505">
    <property type="entry name" value="GlgX_Isoamylase_N_E_set"/>
</dbReference>
<dbReference type="NCBIfam" id="TIGR02100">
    <property type="entry name" value="glgX_debranch"/>
    <property type="match status" value="1"/>
</dbReference>
<dbReference type="CAZy" id="GH13">
    <property type="family name" value="Glycoside Hydrolase Family 13"/>
</dbReference>
<keyword evidence="2" id="KW-0378">Hydrolase</keyword>
<dbReference type="CDD" id="cd02856">
    <property type="entry name" value="E_set_GDE_Isoamylase_N"/>
    <property type="match status" value="1"/>
</dbReference>
<organism evidence="5 6">
    <name type="scientific">Methylovorus glucosotrophus (strain SIP3-4)</name>
    <dbReference type="NCBI Taxonomy" id="582744"/>
    <lineage>
        <taxon>Bacteria</taxon>
        <taxon>Pseudomonadati</taxon>
        <taxon>Pseudomonadota</taxon>
        <taxon>Betaproteobacteria</taxon>
        <taxon>Nitrosomonadales</taxon>
        <taxon>Methylophilaceae</taxon>
        <taxon>Methylovorus</taxon>
    </lineage>
</organism>
<evidence type="ECO:0000313" key="6">
    <source>
        <dbReference type="Proteomes" id="UP000002743"/>
    </source>
</evidence>
<dbReference type="Gene3D" id="3.20.20.80">
    <property type="entry name" value="Glycosidases"/>
    <property type="match status" value="1"/>
</dbReference>
<dbReference type="STRING" id="582744.Msip34_0643"/>
<dbReference type="EMBL" id="CP001674">
    <property type="protein sequence ID" value="ACT49891.1"/>
    <property type="molecule type" value="Genomic_DNA"/>
</dbReference>
<comment type="similarity">
    <text evidence="1">Belongs to the glycosyl hydrolase 13 family.</text>
</comment>
<name>C6X9S1_METGS</name>
<dbReference type="InterPro" id="IPR004193">
    <property type="entry name" value="Glyco_hydro_13_N"/>
</dbReference>
<evidence type="ECO:0000256" key="1">
    <source>
        <dbReference type="ARBA" id="ARBA00008061"/>
    </source>
</evidence>
<dbReference type="GO" id="GO:0004135">
    <property type="term" value="F:amylo-alpha-1,6-glucosidase activity"/>
    <property type="evidence" value="ECO:0007669"/>
    <property type="project" value="InterPro"/>
</dbReference>
<evidence type="ECO:0000259" key="4">
    <source>
        <dbReference type="SMART" id="SM00642"/>
    </source>
</evidence>
<dbReference type="HOGENOM" id="CLU_011725_1_1_4"/>
<dbReference type="CAZy" id="CBM48">
    <property type="family name" value="Carbohydrate-Binding Module Family 48"/>
</dbReference>
<dbReference type="Pfam" id="PF00128">
    <property type="entry name" value="Alpha-amylase"/>
    <property type="match status" value="1"/>
</dbReference>
<accession>C6X9S1</accession>
<dbReference type="Proteomes" id="UP000002743">
    <property type="component" value="Chromosome"/>
</dbReference>
<dbReference type="SUPFAM" id="SSF81296">
    <property type="entry name" value="E set domains"/>
    <property type="match status" value="1"/>
</dbReference>
<dbReference type="InterPro" id="IPR014756">
    <property type="entry name" value="Ig_E-set"/>
</dbReference>
<dbReference type="SUPFAM" id="SSF51011">
    <property type="entry name" value="Glycosyl hydrolase domain"/>
    <property type="match status" value="1"/>
</dbReference>
<protein>
    <submittedName>
        <fullName evidence="5">Glycogen debranching enzyme GlgX</fullName>
    </submittedName>
</protein>
<reference evidence="5 6" key="2">
    <citation type="journal article" date="2011" name="J. Bacteriol.">
        <title>Genomes of three methylotrophs from a single niche uncover genetic and metabolic divergence of Methylophilaceae.</title>
        <authorList>
            <person name="Lapidus A."/>
            <person name="Clum A."/>
            <person name="Labutti K."/>
            <person name="Kaluzhnaya M.G."/>
            <person name="Lim S."/>
            <person name="Beck D.A."/>
            <person name="Glavina Del Rio T."/>
            <person name="Nolan M."/>
            <person name="Mavromatis K."/>
            <person name="Huntemann M."/>
            <person name="Lucas S."/>
            <person name="Lidstrom M.E."/>
            <person name="Ivanova N."/>
            <person name="Chistoserdova L."/>
        </authorList>
    </citation>
    <scope>NUCLEOTIDE SEQUENCE [LARGE SCALE GENOMIC DNA]</scope>
    <source>
        <strain evidence="5 6">SIP3-4</strain>
    </source>
</reference>
<dbReference type="AlphaFoldDB" id="C6X9S1"/>
<gene>
    <name evidence="5" type="ordered locus">Msip34_0643</name>
</gene>
<dbReference type="InterPro" id="IPR017853">
    <property type="entry name" value="GH"/>
</dbReference>
<dbReference type="Gene3D" id="2.60.40.1180">
    <property type="entry name" value="Golgi alpha-mannosidase II"/>
    <property type="match status" value="1"/>
</dbReference>
<evidence type="ECO:0000256" key="2">
    <source>
        <dbReference type="ARBA" id="ARBA00022801"/>
    </source>
</evidence>
<dbReference type="InterPro" id="IPR013783">
    <property type="entry name" value="Ig-like_fold"/>
</dbReference>
<dbReference type="SUPFAM" id="SSF51445">
    <property type="entry name" value="(Trans)glycosidases"/>
    <property type="match status" value="1"/>
</dbReference>
<dbReference type="PANTHER" id="PTHR43002">
    <property type="entry name" value="GLYCOGEN DEBRANCHING ENZYME"/>
    <property type="match status" value="1"/>
</dbReference>
<reference evidence="6" key="1">
    <citation type="submission" date="2009-07" db="EMBL/GenBank/DDBJ databases">
        <title>Complete sequence of chromosome of Methylovorus sp. SIP3-4.</title>
        <authorList>
            <person name="Lucas S."/>
            <person name="Copeland A."/>
            <person name="Lapidus A."/>
            <person name="Glavina del Rio T."/>
            <person name="Tice H."/>
            <person name="Bruce D."/>
            <person name="Goodwin L."/>
            <person name="Pitluck S."/>
            <person name="Clum A."/>
            <person name="Larimer F."/>
            <person name="Land M."/>
            <person name="Hauser L."/>
            <person name="Kyrpides N."/>
            <person name="Mikhailova N."/>
            <person name="Kayluzhnaya M."/>
            <person name="Chistoserdova L."/>
        </authorList>
    </citation>
    <scope>NUCLEOTIDE SEQUENCE [LARGE SCALE GENOMIC DNA]</scope>
    <source>
        <strain evidence="6">SIP3-4</strain>
    </source>
</reference>
<dbReference type="InterPro" id="IPR011837">
    <property type="entry name" value="Glycogen_debranch_GlgX"/>
</dbReference>
<dbReference type="CDD" id="cd11326">
    <property type="entry name" value="AmyAc_Glg_debranch"/>
    <property type="match status" value="1"/>
</dbReference>
<keyword evidence="6" id="KW-1185">Reference proteome</keyword>
<evidence type="ECO:0000256" key="3">
    <source>
        <dbReference type="ARBA" id="ARBA00023295"/>
    </source>
</evidence>
<dbReference type="GO" id="GO:0005980">
    <property type="term" value="P:glycogen catabolic process"/>
    <property type="evidence" value="ECO:0007669"/>
    <property type="project" value="InterPro"/>
</dbReference>
<sequence length="684" mass="77000">MRTIKEGSPFPRGATYDGKGTNFALFSDNATGVTLCLFSADGKEVERIDLTECTNGVWYVYIPDIQPGQLYGYRVHGPWDPVQGQRFNSNKLLLDPYARKLSGDIQWDDALYGYQLSPSKDADLRMDDRDSAAFMPKAIVVDPAPLTKSNKPQVKWPKTIIYEAHVKGLTMKHPLIPDDIRGSFAALSDPALIDHMHRIGITSLELLPIHAFAQDRHLIERNLRNYWGYNTLAFFAPETNYLHSGDLEEIATTVDRLHEAGIELILDVVYNHTCEGNHLGPTLSWKGIDNLSYYRSLPGEPRYYDNLTGCGNALNTSHPKVLQMVMDSLRMWTTVYGVDGFRFDLALTLGREDTGFTARHPFFHTILQDPILSRCKLIAEPWDVGPGGYQLGEFPPGFSEWNGDYRDVTRDFWKGDEGCLAKFAGRFAASSDLFDAQHRRPWSSVNFVTAHDGFTLHDLVSYNEKHNEANGEDNNDGANDNRSWNCGVEGETEDAEINALRLQQKKNFLITLFLSQGVPMLLAGDELHNSQGGNNNTYCQDSEIGWIDWQNPDKTLIELVGLLAQIRRENNAISRAEFLTGVNKHGNADVAWYNVNGQLMTNEQWEDPFNKSLIVKLMAVDKHQASILVIFNASHIEIEATIPECEIKQWHFLVSSSGEGKEVKQKDILVIPARSIHVYKTASS</sequence>
<dbReference type="InterPro" id="IPR006047">
    <property type="entry name" value="GH13_cat_dom"/>
</dbReference>